<dbReference type="SUPFAM" id="SSF53448">
    <property type="entry name" value="Nucleotide-diphospho-sugar transferases"/>
    <property type="match status" value="1"/>
</dbReference>
<comment type="caution">
    <text evidence="11">The sequence shown here is derived from an EMBL/GenBank/DDBJ whole genome shotgun (WGS) entry which is preliminary data.</text>
</comment>
<evidence type="ECO:0000256" key="7">
    <source>
        <dbReference type="ARBA" id="ARBA00023136"/>
    </source>
</evidence>
<keyword evidence="4" id="KW-0808">Transferase</keyword>
<dbReference type="OrthoDB" id="9806824at2"/>
<evidence type="ECO:0000256" key="2">
    <source>
        <dbReference type="ARBA" id="ARBA00004881"/>
    </source>
</evidence>
<feature type="region of interest" description="Disordered" evidence="8">
    <location>
        <begin position="601"/>
        <end position="620"/>
    </location>
</feature>
<accession>A0A1B9NZ02</accession>
<keyword evidence="3" id="KW-0328">Glycosyltransferase</keyword>
<protein>
    <submittedName>
        <fullName evidence="11">Cellulose synthase</fullName>
    </submittedName>
</protein>
<dbReference type="CDD" id="cd06421">
    <property type="entry name" value="CESA_CelA_like"/>
    <property type="match status" value="1"/>
</dbReference>
<keyword evidence="7 9" id="KW-0472">Membrane</keyword>
<evidence type="ECO:0000256" key="4">
    <source>
        <dbReference type="ARBA" id="ARBA00022679"/>
    </source>
</evidence>
<dbReference type="RefSeq" id="WP_065611068.1">
    <property type="nucleotide sequence ID" value="NZ_CAWMPN010000009.1"/>
</dbReference>
<dbReference type="GO" id="GO:0016758">
    <property type="term" value="F:hexosyltransferase activity"/>
    <property type="evidence" value="ECO:0007669"/>
    <property type="project" value="TreeGrafter"/>
</dbReference>
<dbReference type="AlphaFoldDB" id="A0A1B9NZ02"/>
<evidence type="ECO:0000256" key="8">
    <source>
        <dbReference type="SAM" id="MobiDB-lite"/>
    </source>
</evidence>
<evidence type="ECO:0000256" key="3">
    <source>
        <dbReference type="ARBA" id="ARBA00022676"/>
    </source>
</evidence>
<dbReference type="PANTHER" id="PTHR43867">
    <property type="entry name" value="CELLULOSE SYNTHASE CATALYTIC SUBUNIT A [UDP-FORMING]"/>
    <property type="match status" value="1"/>
</dbReference>
<name>A0A1B9NZ02_ALILO</name>
<feature type="compositionally biased region" description="Basic and acidic residues" evidence="8">
    <location>
        <begin position="610"/>
        <end position="620"/>
    </location>
</feature>
<comment type="subcellular location">
    <subcellularLocation>
        <location evidence="1">Membrane</location>
        <topology evidence="1">Multi-pass membrane protein</topology>
    </subcellularLocation>
</comment>
<feature type="transmembrane region" description="Helical" evidence="9">
    <location>
        <begin position="55"/>
        <end position="80"/>
    </location>
</feature>
<dbReference type="EMBL" id="MAJU01000009">
    <property type="protein sequence ID" value="OCH21236.1"/>
    <property type="molecule type" value="Genomic_DNA"/>
</dbReference>
<dbReference type="Proteomes" id="UP000093523">
    <property type="component" value="Unassembled WGS sequence"/>
</dbReference>
<evidence type="ECO:0000256" key="9">
    <source>
        <dbReference type="SAM" id="Phobius"/>
    </source>
</evidence>
<evidence type="ECO:0000256" key="1">
    <source>
        <dbReference type="ARBA" id="ARBA00004141"/>
    </source>
</evidence>
<dbReference type="InterPro" id="IPR001173">
    <property type="entry name" value="Glyco_trans_2-like"/>
</dbReference>
<feature type="domain" description="Glycosyltransferase 2-like" evidence="10">
    <location>
        <begin position="111"/>
        <end position="303"/>
    </location>
</feature>
<organism evidence="11 12">
    <name type="scientific">Aliivibrio logei</name>
    <name type="common">Vibrio logei</name>
    <dbReference type="NCBI Taxonomy" id="688"/>
    <lineage>
        <taxon>Bacteria</taxon>
        <taxon>Pseudomonadati</taxon>
        <taxon>Pseudomonadota</taxon>
        <taxon>Gammaproteobacteria</taxon>
        <taxon>Vibrionales</taxon>
        <taxon>Vibrionaceae</taxon>
        <taxon>Aliivibrio</taxon>
    </lineage>
</organism>
<evidence type="ECO:0000313" key="12">
    <source>
        <dbReference type="Proteomes" id="UP000093523"/>
    </source>
</evidence>
<feature type="transmembrane region" description="Helical" evidence="9">
    <location>
        <begin position="471"/>
        <end position="494"/>
    </location>
</feature>
<evidence type="ECO:0000313" key="11">
    <source>
        <dbReference type="EMBL" id="OCH21236.1"/>
    </source>
</evidence>
<feature type="transmembrane region" description="Helical" evidence="9">
    <location>
        <begin position="431"/>
        <end position="459"/>
    </location>
</feature>
<evidence type="ECO:0000259" key="10">
    <source>
        <dbReference type="Pfam" id="PF00535"/>
    </source>
</evidence>
<comment type="pathway">
    <text evidence="2">Glycan metabolism.</text>
</comment>
<dbReference type="GO" id="GO:0005886">
    <property type="term" value="C:plasma membrane"/>
    <property type="evidence" value="ECO:0007669"/>
    <property type="project" value="TreeGrafter"/>
</dbReference>
<keyword evidence="5 9" id="KW-0812">Transmembrane</keyword>
<proteinExistence type="predicted"/>
<dbReference type="Pfam" id="PF00535">
    <property type="entry name" value="Glycos_transf_2"/>
    <property type="match status" value="1"/>
</dbReference>
<gene>
    <name evidence="11" type="ORF">A6E04_11875</name>
</gene>
<dbReference type="InterPro" id="IPR050321">
    <property type="entry name" value="Glycosyltr_2/OpgH_subfam"/>
</dbReference>
<dbReference type="Gene3D" id="3.90.550.10">
    <property type="entry name" value="Spore Coat Polysaccharide Biosynthesis Protein SpsA, Chain A"/>
    <property type="match status" value="1"/>
</dbReference>
<dbReference type="STRING" id="688.A6E04_11875"/>
<dbReference type="InterPro" id="IPR029044">
    <property type="entry name" value="Nucleotide-diphossugar_trans"/>
</dbReference>
<feature type="transmembrane region" description="Helical" evidence="9">
    <location>
        <begin position="539"/>
        <end position="558"/>
    </location>
</feature>
<reference evidence="11 12" key="1">
    <citation type="submission" date="2016-06" db="EMBL/GenBank/DDBJ databases">
        <authorList>
            <person name="Kjaerup R.B."/>
            <person name="Dalgaard T.S."/>
            <person name="Juul-Madsen H.R."/>
        </authorList>
    </citation>
    <scope>NUCLEOTIDE SEQUENCE [LARGE SCALE GENOMIC DNA]</scope>
    <source>
        <strain evidence="11 12">1S159</strain>
    </source>
</reference>
<evidence type="ECO:0000256" key="5">
    <source>
        <dbReference type="ARBA" id="ARBA00022692"/>
    </source>
</evidence>
<keyword evidence="6 9" id="KW-1133">Transmembrane helix</keyword>
<dbReference type="PANTHER" id="PTHR43867:SF2">
    <property type="entry name" value="CELLULOSE SYNTHASE CATALYTIC SUBUNIT A [UDP-FORMING]"/>
    <property type="match status" value="1"/>
</dbReference>
<sequence>MDFYFKKFEHRKPPEPVPHSHSRELLYQYLATCNLTLGIWYLWWRWSFALNYDALWFSLPLAFAESCAFIGSLLFTFNLWKTKDEPKKEPPHKIKECVLDTEEDRPISVDVFFPSYDEEPELVKLSILDAQKVTYPHDIDINIFILDDGKRETMKALAKEMNIGYITREGNTGFKAGNLRNAMEQTYGDFVVICDADTRPFSTILEHTLGYFRDPDVAWVQTPQWFFDIPEGERLPIFLTRKFGSFSGKIGKGIEKFYGPVTLGEDPFVNDPQMFYDVIQRRRNWANASFCCGAGSIHRREAVMEAALRSYSEQIIKEQSEIETQIRKMTKEKSVDKDISDNLKQEIFIDTEFTPYKFHVSEDLYTSLVLHSDSERNWRSVMHPEVESKMLSPQDLQTWTVQRFKYSGGSIDIFMNDNPLFRKGMNLKQKIMYGASFWSNLSAVWNIIFLLCPIVYFLTSIAPVSAYDVTFYMHFLPFVLTAELAMMVGTWGVAGYKGKTNFLSFFPVNFKALWTVLRGKKISFPTTPKERQTGTFFKLVIPQMAVFGLSLFSLIYAWTGFSTGSHGSYSLGGLVLNTFWIINNMMAMWGMIASAFWNPESNDDEQQESEQGKEEVEYGI</sequence>
<evidence type="ECO:0000256" key="6">
    <source>
        <dbReference type="ARBA" id="ARBA00022989"/>
    </source>
</evidence>
<feature type="transmembrane region" description="Helical" evidence="9">
    <location>
        <begin position="578"/>
        <end position="597"/>
    </location>
</feature>
<feature type="transmembrane region" description="Helical" evidence="9">
    <location>
        <begin position="25"/>
        <end position="43"/>
    </location>
</feature>